<feature type="transmembrane region" description="Helical" evidence="1">
    <location>
        <begin position="46"/>
        <end position="64"/>
    </location>
</feature>
<keyword evidence="1" id="KW-0472">Membrane</keyword>
<keyword evidence="3" id="KW-1185">Reference proteome</keyword>
<keyword evidence="1" id="KW-1133">Transmembrane helix</keyword>
<evidence type="ECO:0000256" key="1">
    <source>
        <dbReference type="SAM" id="Phobius"/>
    </source>
</evidence>
<feature type="transmembrane region" description="Helical" evidence="1">
    <location>
        <begin position="84"/>
        <end position="105"/>
    </location>
</feature>
<organism evidence="2 3">
    <name type="scientific">Luteimonas galliterrae</name>
    <dbReference type="NCBI Taxonomy" id="2940486"/>
    <lineage>
        <taxon>Bacteria</taxon>
        <taxon>Pseudomonadati</taxon>
        <taxon>Pseudomonadota</taxon>
        <taxon>Gammaproteobacteria</taxon>
        <taxon>Lysobacterales</taxon>
        <taxon>Lysobacteraceae</taxon>
        <taxon>Luteimonas</taxon>
    </lineage>
</organism>
<evidence type="ECO:0000313" key="3">
    <source>
        <dbReference type="Proteomes" id="UP001431217"/>
    </source>
</evidence>
<proteinExistence type="predicted"/>
<dbReference type="RefSeq" id="WP_249470418.1">
    <property type="nucleotide sequence ID" value="NZ_JAMBEP010000001.1"/>
</dbReference>
<name>A0ABT0MET1_9GAMM</name>
<keyword evidence="1" id="KW-0812">Transmembrane</keyword>
<comment type="caution">
    <text evidence="2">The sequence shown here is derived from an EMBL/GenBank/DDBJ whole genome shotgun (WGS) entry which is preliminary data.</text>
</comment>
<evidence type="ECO:0000313" key="2">
    <source>
        <dbReference type="EMBL" id="MCL1633371.1"/>
    </source>
</evidence>
<reference evidence="2 3" key="1">
    <citation type="submission" date="2022-05" db="EMBL/GenBank/DDBJ databases">
        <title>Luteimonas sp. SX5, whole genome shotgun sequencing project.</title>
        <authorList>
            <person name="Zhao G."/>
            <person name="Shen L."/>
        </authorList>
    </citation>
    <scope>NUCLEOTIDE SEQUENCE [LARGE SCALE GENOMIC DNA]</scope>
    <source>
        <strain evidence="2 3">SX5</strain>
    </source>
</reference>
<sequence>MTHFAYGLYLAISVGMTIWVARALSSNGEIFLIRCFGQDQELATSTNRLLVIGFYLVNLGFISYRLHDWKVDTVSLIPEVGSRVGISLLVLGLMHFFNMVMIARFGRVVKDWARDQAAGV</sequence>
<dbReference type="Proteomes" id="UP001431217">
    <property type="component" value="Unassembled WGS sequence"/>
</dbReference>
<evidence type="ECO:0008006" key="4">
    <source>
        <dbReference type="Google" id="ProtNLM"/>
    </source>
</evidence>
<gene>
    <name evidence="2" type="ORF">M2650_01750</name>
</gene>
<accession>A0ABT0MET1</accession>
<dbReference type="EMBL" id="JAMBEP010000001">
    <property type="protein sequence ID" value="MCL1633371.1"/>
    <property type="molecule type" value="Genomic_DNA"/>
</dbReference>
<protein>
    <recommendedName>
        <fullName evidence="4">Integral membrane protein</fullName>
    </recommendedName>
</protein>
<feature type="transmembrane region" description="Helical" evidence="1">
    <location>
        <begin position="6"/>
        <end position="25"/>
    </location>
</feature>